<reference evidence="1 2" key="1">
    <citation type="submission" date="2024-09" db="EMBL/GenBank/DDBJ databases">
        <title>Chromosome-scale assembly of Riccia sorocarpa.</title>
        <authorList>
            <person name="Paukszto L."/>
        </authorList>
    </citation>
    <scope>NUCLEOTIDE SEQUENCE [LARGE SCALE GENOMIC DNA]</scope>
    <source>
        <strain evidence="1">LP-2024</strain>
        <tissue evidence="1">Aerial parts of the thallus</tissue>
    </source>
</reference>
<dbReference type="Proteomes" id="UP001633002">
    <property type="component" value="Unassembled WGS sequence"/>
</dbReference>
<comment type="caution">
    <text evidence="1">The sequence shown here is derived from an EMBL/GenBank/DDBJ whole genome shotgun (WGS) entry which is preliminary data.</text>
</comment>
<accession>A0ABD3H1F1</accession>
<keyword evidence="2" id="KW-1185">Reference proteome</keyword>
<protein>
    <submittedName>
        <fullName evidence="1">Uncharacterized protein</fullName>
    </submittedName>
</protein>
<dbReference type="EMBL" id="JBJQOH010000006">
    <property type="protein sequence ID" value="KAL3684389.1"/>
    <property type="molecule type" value="Genomic_DNA"/>
</dbReference>
<proteinExistence type="predicted"/>
<evidence type="ECO:0000313" key="2">
    <source>
        <dbReference type="Proteomes" id="UP001633002"/>
    </source>
</evidence>
<organism evidence="1 2">
    <name type="scientific">Riccia sorocarpa</name>
    <dbReference type="NCBI Taxonomy" id="122646"/>
    <lineage>
        <taxon>Eukaryota</taxon>
        <taxon>Viridiplantae</taxon>
        <taxon>Streptophyta</taxon>
        <taxon>Embryophyta</taxon>
        <taxon>Marchantiophyta</taxon>
        <taxon>Marchantiopsida</taxon>
        <taxon>Marchantiidae</taxon>
        <taxon>Marchantiales</taxon>
        <taxon>Ricciaceae</taxon>
        <taxon>Riccia</taxon>
    </lineage>
</organism>
<name>A0ABD3H1F1_9MARC</name>
<dbReference type="AlphaFoldDB" id="A0ABD3H1F1"/>
<gene>
    <name evidence="1" type="ORF">R1sor_002411</name>
</gene>
<sequence length="210" mass="22901">MSTLTSHADLPTIAPAVALQNEAKSVALDLLSGAIGVLLAQGNLTKDKKVEMAGSLSTVKDLILKEICLVGSRISCNRSPRKDINDPQDLPHDELKKHINEAISQSDTPDLKIQPVHKYKNSLGLIVASSSTRDSLLANSSWGPKAFTSFVAASAPKECFQLLAHYIPTELELDEITTNLEKDNPYLHIDTTSSPRWLLKDLTGKKRSSF</sequence>
<evidence type="ECO:0000313" key="1">
    <source>
        <dbReference type="EMBL" id="KAL3684389.1"/>
    </source>
</evidence>